<dbReference type="InterPro" id="IPR025824">
    <property type="entry name" value="OB-fold_nuc-bd_dom"/>
</dbReference>
<evidence type="ECO:0000313" key="9">
    <source>
        <dbReference type="EMBL" id="TVM33362.1"/>
    </source>
</evidence>
<evidence type="ECO:0000256" key="2">
    <source>
        <dbReference type="ARBA" id="ARBA00022722"/>
    </source>
</evidence>
<evidence type="ECO:0000259" key="8">
    <source>
        <dbReference type="Pfam" id="PF13742"/>
    </source>
</evidence>
<protein>
    <recommendedName>
        <fullName evidence="5">Exodeoxyribonuclease 7 large subunit</fullName>
        <ecNumber evidence="5">3.1.11.6</ecNumber>
    </recommendedName>
    <alternativeName>
        <fullName evidence="5">Exodeoxyribonuclease VII large subunit</fullName>
        <shortName evidence="5">Exonuclease VII large subunit</shortName>
    </alternativeName>
</protein>
<proteinExistence type="inferred from homology"/>
<gene>
    <name evidence="5 9" type="primary">xseA</name>
    <name evidence="9" type="ORF">DQK91_11895</name>
</gene>
<evidence type="ECO:0000256" key="1">
    <source>
        <dbReference type="ARBA" id="ARBA00022490"/>
    </source>
</evidence>
<dbReference type="InterPro" id="IPR020579">
    <property type="entry name" value="Exonuc_VII_lsu_C"/>
</dbReference>
<evidence type="ECO:0000313" key="10">
    <source>
        <dbReference type="Proteomes" id="UP000434052"/>
    </source>
</evidence>
<dbReference type="EC" id="3.1.11.6" evidence="5"/>
<feature type="domain" description="Exonuclease VII large subunit C-terminal" evidence="7">
    <location>
        <begin position="141"/>
        <end position="462"/>
    </location>
</feature>
<dbReference type="Proteomes" id="UP000434052">
    <property type="component" value="Unassembled WGS sequence"/>
</dbReference>
<evidence type="ECO:0000256" key="5">
    <source>
        <dbReference type="HAMAP-Rule" id="MF_00378"/>
    </source>
</evidence>
<evidence type="ECO:0000256" key="3">
    <source>
        <dbReference type="ARBA" id="ARBA00022801"/>
    </source>
</evidence>
<keyword evidence="2 5" id="KW-0540">Nuclease</keyword>
<dbReference type="RefSeq" id="WP_144305583.1">
    <property type="nucleotide sequence ID" value="NZ_QMIF01000007.1"/>
</dbReference>
<comment type="function">
    <text evidence="5">Bidirectionally degrades single-stranded DNA into large acid-insoluble oligonucleotides, which are then degraded further into small acid-soluble oligonucleotides.</text>
</comment>
<comment type="subunit">
    <text evidence="5">Heterooligomer composed of large and small subunits.</text>
</comment>
<dbReference type="Pfam" id="PF02601">
    <property type="entry name" value="Exonuc_VII_L"/>
    <property type="match status" value="1"/>
</dbReference>
<dbReference type="PANTHER" id="PTHR30008">
    <property type="entry name" value="EXODEOXYRIBONUCLEASE 7 LARGE SUBUNIT"/>
    <property type="match status" value="1"/>
</dbReference>
<dbReference type="InterPro" id="IPR003753">
    <property type="entry name" value="Exonuc_VII_L"/>
</dbReference>
<dbReference type="GO" id="GO:0006308">
    <property type="term" value="P:DNA catabolic process"/>
    <property type="evidence" value="ECO:0007669"/>
    <property type="project" value="UniProtKB-UniRule"/>
</dbReference>
<evidence type="ECO:0000256" key="4">
    <source>
        <dbReference type="ARBA" id="ARBA00022839"/>
    </source>
</evidence>
<comment type="caution">
    <text evidence="9">The sequence shown here is derived from an EMBL/GenBank/DDBJ whole genome shotgun (WGS) entry which is preliminary data.</text>
</comment>
<reference evidence="9 10" key="1">
    <citation type="submission" date="2018-06" db="EMBL/GenBank/DDBJ databases">
        <title>Complete genome of Desulfovibrio marinus P48SEP.</title>
        <authorList>
            <person name="Crispim J.S."/>
            <person name="Vidigal P.M.P."/>
            <person name="Silva L.C.F."/>
            <person name="Araujo L.C."/>
            <person name="Laguardia C.N."/>
            <person name="Dias R.S."/>
            <person name="Sousa M.P."/>
            <person name="Paula S.O."/>
            <person name="Silva C."/>
        </authorList>
    </citation>
    <scope>NUCLEOTIDE SEQUENCE [LARGE SCALE GENOMIC DNA]</scope>
    <source>
        <strain evidence="9 10">P48SEP</strain>
    </source>
</reference>
<keyword evidence="4 5" id="KW-0269">Exonuclease</keyword>
<dbReference type="EMBL" id="QMIF01000007">
    <property type="protein sequence ID" value="TVM33362.1"/>
    <property type="molecule type" value="Genomic_DNA"/>
</dbReference>
<dbReference type="AlphaFoldDB" id="A0A6P1ZFF6"/>
<feature type="domain" description="OB-fold nucleic acid binding" evidence="8">
    <location>
        <begin position="4"/>
        <end position="117"/>
    </location>
</feature>
<sequence length="485" mass="52902">MHIFTVREITDRVKNLLETEFPFLWVRGQVSNLSRPSSGHLYFALKDNDALINVVWFRGSQRGAADGVDQLTGEIVEEGVSAAELADGLENGQEILVGGMLNLYPPRGQYQLRAELVQPVGLGELHLRFEALKKKFAARGWFDQDRKRPLPARPTRIALITAPDSAAYADFTTLAAKRGLPARIRVYASPVQGEEAPKALARAIRAAGRQRFAQVVVLIRGGGSLEDLWAFNTEEVARAVYESSIPVLAGVGHEVDHSIADMIADVRAATPSHAAQLLWPERAQLMQETDELEFRLLGAITRRMDSLETTLAQQERGLAWLSPASRLAEREQRLSGLLNRLQTAGALIPQRIDAQLCRIEDRLFRANGQERVERLEYLVDGLADRLSRGGTYALGHCAAVINSLEARLAGADPTAPLNRGFALVRATEQDGGQDGGRFIRAAGDVQAGDGLEIIFRDGVVDATAQQVRPGEGLPAAYGAEPEGEA</sequence>
<dbReference type="GO" id="GO:0005737">
    <property type="term" value="C:cytoplasm"/>
    <property type="evidence" value="ECO:0007669"/>
    <property type="project" value="UniProtKB-SubCell"/>
</dbReference>
<evidence type="ECO:0000259" key="7">
    <source>
        <dbReference type="Pfam" id="PF02601"/>
    </source>
</evidence>
<dbReference type="GO" id="GO:0009318">
    <property type="term" value="C:exodeoxyribonuclease VII complex"/>
    <property type="evidence" value="ECO:0007669"/>
    <property type="project" value="UniProtKB-UniRule"/>
</dbReference>
<organism evidence="9 10">
    <name type="scientific">Oceanidesulfovibrio marinus</name>
    <dbReference type="NCBI Taxonomy" id="370038"/>
    <lineage>
        <taxon>Bacteria</taxon>
        <taxon>Pseudomonadati</taxon>
        <taxon>Thermodesulfobacteriota</taxon>
        <taxon>Desulfovibrionia</taxon>
        <taxon>Desulfovibrionales</taxon>
        <taxon>Desulfovibrionaceae</taxon>
        <taxon>Oceanidesulfovibrio</taxon>
    </lineage>
</organism>
<comment type="similarity">
    <text evidence="5 6">Belongs to the XseA family.</text>
</comment>
<evidence type="ECO:0000256" key="6">
    <source>
        <dbReference type="RuleBase" id="RU004355"/>
    </source>
</evidence>
<comment type="subcellular location">
    <subcellularLocation>
        <location evidence="5 6">Cytoplasm</location>
    </subcellularLocation>
</comment>
<dbReference type="PANTHER" id="PTHR30008:SF0">
    <property type="entry name" value="EXODEOXYRIBONUCLEASE 7 LARGE SUBUNIT"/>
    <property type="match status" value="1"/>
</dbReference>
<dbReference type="GO" id="GO:0003676">
    <property type="term" value="F:nucleic acid binding"/>
    <property type="evidence" value="ECO:0007669"/>
    <property type="project" value="InterPro"/>
</dbReference>
<dbReference type="NCBIfam" id="TIGR00237">
    <property type="entry name" value="xseA"/>
    <property type="match status" value="1"/>
</dbReference>
<dbReference type="OrthoDB" id="9802795at2"/>
<dbReference type="HAMAP" id="MF_00378">
    <property type="entry name" value="Exonuc_7_L"/>
    <property type="match status" value="1"/>
</dbReference>
<comment type="catalytic activity">
    <reaction evidence="5 6">
        <text>Exonucleolytic cleavage in either 5'- to 3'- or 3'- to 5'-direction to yield nucleoside 5'-phosphates.</text>
        <dbReference type="EC" id="3.1.11.6"/>
    </reaction>
</comment>
<dbReference type="CDD" id="cd04489">
    <property type="entry name" value="ExoVII_LU_OBF"/>
    <property type="match status" value="1"/>
</dbReference>
<dbReference type="GO" id="GO:0008855">
    <property type="term" value="F:exodeoxyribonuclease VII activity"/>
    <property type="evidence" value="ECO:0007669"/>
    <property type="project" value="UniProtKB-UniRule"/>
</dbReference>
<accession>A0A6P1ZFF6</accession>
<keyword evidence="3 5" id="KW-0378">Hydrolase</keyword>
<keyword evidence="1 5" id="KW-0963">Cytoplasm</keyword>
<name>A0A6P1ZFF6_9BACT</name>
<dbReference type="Pfam" id="PF13742">
    <property type="entry name" value="tRNA_anti_2"/>
    <property type="match status" value="1"/>
</dbReference>